<name>A0ABV6HF70_9SPHI</name>
<dbReference type="Gene3D" id="3.10.50.40">
    <property type="match status" value="2"/>
</dbReference>
<feature type="domain" description="PPIase FKBP-type" evidence="7">
    <location>
        <begin position="202"/>
        <end position="303"/>
    </location>
</feature>
<dbReference type="Proteomes" id="UP001589774">
    <property type="component" value="Unassembled WGS sequence"/>
</dbReference>
<evidence type="ECO:0000256" key="2">
    <source>
        <dbReference type="ARBA" id="ARBA00006577"/>
    </source>
</evidence>
<dbReference type="GO" id="GO:0003755">
    <property type="term" value="F:peptidyl-prolyl cis-trans isomerase activity"/>
    <property type="evidence" value="ECO:0007669"/>
    <property type="project" value="UniProtKB-EC"/>
</dbReference>
<dbReference type="Pfam" id="PF00254">
    <property type="entry name" value="FKBP_C"/>
    <property type="match status" value="1"/>
</dbReference>
<dbReference type="PROSITE" id="PS51257">
    <property type="entry name" value="PROKAR_LIPOPROTEIN"/>
    <property type="match status" value="1"/>
</dbReference>
<gene>
    <name evidence="8" type="ORF">ACFFI0_03475</name>
</gene>
<dbReference type="EMBL" id="JBHLWO010000001">
    <property type="protein sequence ID" value="MFC0317351.1"/>
    <property type="molecule type" value="Genomic_DNA"/>
</dbReference>
<proteinExistence type="inferred from homology"/>
<evidence type="ECO:0000256" key="5">
    <source>
        <dbReference type="ARBA" id="ARBA00023235"/>
    </source>
</evidence>
<organism evidence="8 9">
    <name type="scientific">Olivibacter oleidegradans</name>
    <dbReference type="NCBI Taxonomy" id="760123"/>
    <lineage>
        <taxon>Bacteria</taxon>
        <taxon>Pseudomonadati</taxon>
        <taxon>Bacteroidota</taxon>
        <taxon>Sphingobacteriia</taxon>
        <taxon>Sphingobacteriales</taxon>
        <taxon>Sphingobacteriaceae</taxon>
        <taxon>Olivibacter</taxon>
    </lineage>
</organism>
<keyword evidence="9" id="KW-1185">Reference proteome</keyword>
<dbReference type="PANTHER" id="PTHR43811:SF19">
    <property type="entry name" value="39 KDA FK506-BINDING NUCLEAR PROTEIN"/>
    <property type="match status" value="1"/>
</dbReference>
<dbReference type="SUPFAM" id="SSF54534">
    <property type="entry name" value="FKBP-like"/>
    <property type="match status" value="2"/>
</dbReference>
<comment type="similarity">
    <text evidence="2">Belongs to the FKBP-type PPIase family.</text>
</comment>
<comment type="catalytic activity">
    <reaction evidence="1 6">
        <text>[protein]-peptidylproline (omega=180) = [protein]-peptidylproline (omega=0)</text>
        <dbReference type="Rhea" id="RHEA:16237"/>
        <dbReference type="Rhea" id="RHEA-COMP:10747"/>
        <dbReference type="Rhea" id="RHEA-COMP:10748"/>
        <dbReference type="ChEBI" id="CHEBI:83833"/>
        <dbReference type="ChEBI" id="CHEBI:83834"/>
        <dbReference type="EC" id="5.2.1.8"/>
    </reaction>
</comment>
<comment type="caution">
    <text evidence="8">The sequence shown here is derived from an EMBL/GenBank/DDBJ whole genome shotgun (WGS) entry which is preliminary data.</text>
</comment>
<keyword evidence="5 6" id="KW-0413">Isomerase</keyword>
<evidence type="ECO:0000256" key="1">
    <source>
        <dbReference type="ARBA" id="ARBA00000971"/>
    </source>
</evidence>
<evidence type="ECO:0000256" key="6">
    <source>
        <dbReference type="PROSITE-ProRule" id="PRU00277"/>
    </source>
</evidence>
<evidence type="ECO:0000256" key="4">
    <source>
        <dbReference type="ARBA" id="ARBA00023110"/>
    </source>
</evidence>
<keyword evidence="4 6" id="KW-0697">Rotamase</keyword>
<sequence>MKRTSLILGLAALTGLGATSCQSFKDGAGGMQYKIVKEEGKTKIKEGDFISLGAVISTENDSVLNSSYEMEQPFYLAAQKSMYPGDIFTALSMLGEGDSAVFRLNIDTMVAKTGQPRPPFKGQYIVHTFKINKVIPKGTLTDSVFNQEVEKYIAQDREKAKNAEAGKIENYIKKNDLEVKTTSSGLKYSIEKEGTGNKPNVGDTVVVHYTGKFLGGKIFDSSVKEDAKKGNVYNQMREPYDPIRIPIGVGAVVPGWDEGLALLSKGAKATLVLPSKLAYGEHGSMGIQPYTPLAFTVEIVDIVPQKAKPAPTAAAPDTPATAKK</sequence>
<dbReference type="InterPro" id="IPR001179">
    <property type="entry name" value="PPIase_FKBP_dom"/>
</dbReference>
<evidence type="ECO:0000313" key="8">
    <source>
        <dbReference type="EMBL" id="MFC0317351.1"/>
    </source>
</evidence>
<reference evidence="8 9" key="1">
    <citation type="submission" date="2024-09" db="EMBL/GenBank/DDBJ databases">
        <authorList>
            <person name="Sun Q."/>
            <person name="Mori K."/>
        </authorList>
    </citation>
    <scope>NUCLEOTIDE SEQUENCE [LARGE SCALE GENOMIC DNA]</scope>
    <source>
        <strain evidence="8 9">CCM 7765</strain>
    </source>
</reference>
<dbReference type="RefSeq" id="WP_130854675.1">
    <property type="nucleotide sequence ID" value="NZ_JBHLWO010000001.1"/>
</dbReference>
<dbReference type="InterPro" id="IPR046357">
    <property type="entry name" value="PPIase_dom_sf"/>
</dbReference>
<protein>
    <recommendedName>
        <fullName evidence="3 6">peptidylprolyl isomerase</fullName>
        <ecNumber evidence="3 6">5.2.1.8</ecNumber>
    </recommendedName>
</protein>
<evidence type="ECO:0000259" key="7">
    <source>
        <dbReference type="PROSITE" id="PS50059"/>
    </source>
</evidence>
<dbReference type="EC" id="5.2.1.8" evidence="3 6"/>
<evidence type="ECO:0000256" key="3">
    <source>
        <dbReference type="ARBA" id="ARBA00013194"/>
    </source>
</evidence>
<dbReference type="PANTHER" id="PTHR43811">
    <property type="entry name" value="FKBP-TYPE PEPTIDYL-PROLYL CIS-TRANS ISOMERASE FKPA"/>
    <property type="match status" value="1"/>
</dbReference>
<accession>A0ABV6HF70</accession>
<evidence type="ECO:0000313" key="9">
    <source>
        <dbReference type="Proteomes" id="UP001589774"/>
    </source>
</evidence>
<dbReference type="PROSITE" id="PS50059">
    <property type="entry name" value="FKBP_PPIASE"/>
    <property type="match status" value="1"/>
</dbReference>